<evidence type="ECO:0000259" key="2">
    <source>
        <dbReference type="Pfam" id="PF04149"/>
    </source>
</evidence>
<keyword evidence="4" id="KW-1185">Reference proteome</keyword>
<dbReference type="InterPro" id="IPR007278">
    <property type="entry name" value="DUF397"/>
</dbReference>
<feature type="region of interest" description="Disordered" evidence="1">
    <location>
        <begin position="1"/>
        <end position="23"/>
    </location>
</feature>
<evidence type="ECO:0000313" key="4">
    <source>
        <dbReference type="Proteomes" id="UP000176101"/>
    </source>
</evidence>
<protein>
    <submittedName>
        <fullName evidence="3">Toxin</fullName>
    </submittedName>
</protein>
<dbReference type="EMBL" id="LJGU01000127">
    <property type="protein sequence ID" value="OEV02734.1"/>
    <property type="molecule type" value="Genomic_DNA"/>
</dbReference>
<accession>A0A1E7KFS5</accession>
<dbReference type="Pfam" id="PF04149">
    <property type="entry name" value="DUF397"/>
    <property type="match status" value="1"/>
</dbReference>
<dbReference type="STRING" id="1075402.AN216_14815"/>
<comment type="caution">
    <text evidence="3">The sequence shown here is derived from an EMBL/GenBank/DDBJ whole genome shotgun (WGS) entry which is preliminary data.</text>
</comment>
<gene>
    <name evidence="3" type="ORF">AN216_14815</name>
</gene>
<organism evidence="3 4">
    <name type="scientific">Streptomyces oceani</name>
    <dbReference type="NCBI Taxonomy" id="1075402"/>
    <lineage>
        <taxon>Bacteria</taxon>
        <taxon>Bacillati</taxon>
        <taxon>Actinomycetota</taxon>
        <taxon>Actinomycetes</taxon>
        <taxon>Kitasatosporales</taxon>
        <taxon>Streptomycetaceae</taxon>
        <taxon>Streptomyces</taxon>
    </lineage>
</organism>
<evidence type="ECO:0000313" key="3">
    <source>
        <dbReference type="EMBL" id="OEV02734.1"/>
    </source>
</evidence>
<dbReference type="RefSeq" id="WP_070197120.1">
    <property type="nucleotide sequence ID" value="NZ_LJGU01000127.1"/>
</dbReference>
<reference evidence="3 4" key="1">
    <citation type="journal article" date="2016" name="Front. Microbiol.">
        <title>Comparative Genomics Analysis of Streptomyces Species Reveals Their Adaptation to the Marine Environment and Their Diversity at the Genomic Level.</title>
        <authorList>
            <person name="Tian X."/>
            <person name="Zhang Z."/>
            <person name="Yang T."/>
            <person name="Chen M."/>
            <person name="Li J."/>
            <person name="Chen F."/>
            <person name="Yang J."/>
            <person name="Li W."/>
            <person name="Zhang B."/>
            <person name="Zhang Z."/>
            <person name="Wu J."/>
            <person name="Zhang C."/>
            <person name="Long L."/>
            <person name="Xiao J."/>
        </authorList>
    </citation>
    <scope>NUCLEOTIDE SEQUENCE [LARGE SCALE GENOMIC DNA]</scope>
    <source>
        <strain evidence="3 4">SCSIO 02100</strain>
    </source>
</reference>
<dbReference type="Proteomes" id="UP000176101">
    <property type="component" value="Unassembled WGS sequence"/>
</dbReference>
<dbReference type="AlphaFoldDB" id="A0A1E7KFS5"/>
<feature type="domain" description="DUF397" evidence="2">
    <location>
        <begin position="9"/>
        <end position="61"/>
    </location>
</feature>
<evidence type="ECO:0000256" key="1">
    <source>
        <dbReference type="SAM" id="MobiDB-lite"/>
    </source>
</evidence>
<proteinExistence type="predicted"/>
<name>A0A1E7KFS5_9ACTN</name>
<sequence length="63" mass="6510">MECATLGAAAWRKSSHSSDTGGSCVETARLASAVAVRDSKRPDSPHLTVSAPAFTAFLRHAAP</sequence>